<dbReference type="InterPro" id="IPR001387">
    <property type="entry name" value="Cro/C1-type_HTH"/>
</dbReference>
<dbReference type="CDD" id="cd06529">
    <property type="entry name" value="S24_LexA-like"/>
    <property type="match status" value="1"/>
</dbReference>
<sequence>MRILFRIFRTFIAEYKNNPIMSEIQKNRIIFIVLISVAMLNNYFGSNLKFLRKKTVKSQSDIAILVNKRTTAISSWENNLSQPSFEDLFRLSDFFGIDIGLLLANDLSDESSSKSKSNALGNAATDSLTEYTYNVYDFESKAAAGEALFLLDADRMMREPNLYLPHLGPGLHIRVPISGDSMHSTIKDSDKAVATLVTDISDIRQGYIYAILDKQDGLVCKRVYMENEKTLELVSDNEIYKPYKRHLKDIVSMFKVREVHSTDLRPYFEDLRKEMRDIRTEMADIRLLMNK</sequence>
<dbReference type="Proteomes" id="UP000323632">
    <property type="component" value="Unassembled WGS sequence"/>
</dbReference>
<proteinExistence type="predicted"/>
<dbReference type="Gene3D" id="1.10.260.40">
    <property type="entry name" value="lambda repressor-like DNA-binding domains"/>
    <property type="match status" value="1"/>
</dbReference>
<dbReference type="InterPro" id="IPR039418">
    <property type="entry name" value="LexA-like"/>
</dbReference>
<keyword evidence="4" id="KW-1133">Transmembrane helix</keyword>
<dbReference type="Pfam" id="PF01381">
    <property type="entry name" value="HTH_3"/>
    <property type="match status" value="1"/>
</dbReference>
<feature type="transmembrane region" description="Helical" evidence="4">
    <location>
        <begin position="29"/>
        <end position="45"/>
    </location>
</feature>
<dbReference type="SMART" id="SM00530">
    <property type="entry name" value="HTH_XRE"/>
    <property type="match status" value="1"/>
</dbReference>
<dbReference type="PANTHER" id="PTHR40661">
    <property type="match status" value="1"/>
</dbReference>
<dbReference type="CDD" id="cd00093">
    <property type="entry name" value="HTH_XRE"/>
    <property type="match status" value="1"/>
</dbReference>
<gene>
    <name evidence="6" type="ORF">F0919_14555</name>
</gene>
<evidence type="ECO:0000256" key="2">
    <source>
        <dbReference type="ARBA" id="ARBA00023125"/>
    </source>
</evidence>
<keyword evidence="2" id="KW-0238">DNA-binding</keyword>
<dbReference type="EMBL" id="VWSH01000003">
    <property type="protein sequence ID" value="KAA5533749.1"/>
    <property type="molecule type" value="Genomic_DNA"/>
</dbReference>
<name>A0A5M6CKT8_9BACT</name>
<evidence type="ECO:0000313" key="7">
    <source>
        <dbReference type="Proteomes" id="UP000323632"/>
    </source>
</evidence>
<dbReference type="InterPro" id="IPR015927">
    <property type="entry name" value="Peptidase_S24_S26A/B/C"/>
</dbReference>
<accession>A0A5M6CKT8</accession>
<organism evidence="6 7">
    <name type="scientific">Taibaiella lutea</name>
    <dbReference type="NCBI Taxonomy" id="2608001"/>
    <lineage>
        <taxon>Bacteria</taxon>
        <taxon>Pseudomonadati</taxon>
        <taxon>Bacteroidota</taxon>
        <taxon>Chitinophagia</taxon>
        <taxon>Chitinophagales</taxon>
        <taxon>Chitinophagaceae</taxon>
        <taxon>Taibaiella</taxon>
    </lineage>
</organism>
<dbReference type="InterPro" id="IPR036286">
    <property type="entry name" value="LexA/Signal_pep-like_sf"/>
</dbReference>
<comment type="caution">
    <text evidence="6">The sequence shown here is derived from an EMBL/GenBank/DDBJ whole genome shotgun (WGS) entry which is preliminary data.</text>
</comment>
<dbReference type="Pfam" id="PF00717">
    <property type="entry name" value="Peptidase_S24"/>
    <property type="match status" value="1"/>
</dbReference>
<reference evidence="6 7" key="1">
    <citation type="submission" date="2019-09" db="EMBL/GenBank/DDBJ databases">
        <title>Genome sequence and assembly of Taibaiella sp.</title>
        <authorList>
            <person name="Chhetri G."/>
        </authorList>
    </citation>
    <scope>NUCLEOTIDE SEQUENCE [LARGE SCALE GENOMIC DNA]</scope>
    <source>
        <strain evidence="6 7">KVB11</strain>
    </source>
</reference>
<evidence type="ECO:0000256" key="3">
    <source>
        <dbReference type="ARBA" id="ARBA00023163"/>
    </source>
</evidence>
<keyword evidence="4" id="KW-0472">Membrane</keyword>
<evidence type="ECO:0000256" key="4">
    <source>
        <dbReference type="SAM" id="Phobius"/>
    </source>
</evidence>
<dbReference type="GO" id="GO:0003677">
    <property type="term" value="F:DNA binding"/>
    <property type="evidence" value="ECO:0007669"/>
    <property type="project" value="UniProtKB-KW"/>
</dbReference>
<dbReference type="PROSITE" id="PS50943">
    <property type="entry name" value="HTH_CROC1"/>
    <property type="match status" value="1"/>
</dbReference>
<dbReference type="SUPFAM" id="SSF51306">
    <property type="entry name" value="LexA/Signal peptidase"/>
    <property type="match status" value="1"/>
</dbReference>
<keyword evidence="1" id="KW-0805">Transcription regulation</keyword>
<evidence type="ECO:0000313" key="6">
    <source>
        <dbReference type="EMBL" id="KAA5533749.1"/>
    </source>
</evidence>
<dbReference type="SUPFAM" id="SSF47413">
    <property type="entry name" value="lambda repressor-like DNA-binding domains"/>
    <property type="match status" value="1"/>
</dbReference>
<keyword evidence="4" id="KW-0812">Transmembrane</keyword>
<keyword evidence="7" id="KW-1185">Reference proteome</keyword>
<protein>
    <submittedName>
        <fullName evidence="6">Helix-turn-helix domain-containing protein</fullName>
    </submittedName>
</protein>
<dbReference type="PANTHER" id="PTHR40661:SF1">
    <property type="entry name" value="HTH CRO_C1-TYPE DOMAIN-CONTAINING PROTEIN"/>
    <property type="match status" value="1"/>
</dbReference>
<feature type="domain" description="HTH cro/C1-type" evidence="5">
    <location>
        <begin position="48"/>
        <end position="102"/>
    </location>
</feature>
<dbReference type="AlphaFoldDB" id="A0A5M6CKT8"/>
<evidence type="ECO:0000256" key="1">
    <source>
        <dbReference type="ARBA" id="ARBA00023015"/>
    </source>
</evidence>
<dbReference type="InterPro" id="IPR010982">
    <property type="entry name" value="Lambda_DNA-bd_dom_sf"/>
</dbReference>
<dbReference type="Gene3D" id="2.10.109.10">
    <property type="entry name" value="Umud Fragment, subunit A"/>
    <property type="match status" value="1"/>
</dbReference>
<evidence type="ECO:0000259" key="5">
    <source>
        <dbReference type="PROSITE" id="PS50943"/>
    </source>
</evidence>
<keyword evidence="3" id="KW-0804">Transcription</keyword>